<evidence type="ECO:0000256" key="1">
    <source>
        <dbReference type="SAM" id="SignalP"/>
    </source>
</evidence>
<protein>
    <submittedName>
        <fullName evidence="3">Uncharacterized protein</fullName>
    </submittedName>
</protein>
<dbReference type="EMBL" id="LR134441">
    <property type="protein sequence ID" value="VEH96648.1"/>
    <property type="molecule type" value="Genomic_DNA"/>
</dbReference>
<evidence type="ECO:0000313" key="4">
    <source>
        <dbReference type="Proteomes" id="UP000028349"/>
    </source>
</evidence>
<dbReference type="EMBL" id="JPEP01000001">
    <property type="protein sequence ID" value="KEY19722.1"/>
    <property type="molecule type" value="Genomic_DNA"/>
</dbReference>
<proteinExistence type="predicted"/>
<gene>
    <name evidence="2" type="ORF">HY04_00355</name>
    <name evidence="3" type="ORF">NCTC13489_00549</name>
</gene>
<dbReference type="AlphaFoldDB" id="A0A448NNL3"/>
<dbReference type="Proteomes" id="UP000028349">
    <property type="component" value="Unassembled WGS sequence"/>
</dbReference>
<feature type="signal peptide" evidence="1">
    <location>
        <begin position="1"/>
        <end position="19"/>
    </location>
</feature>
<evidence type="ECO:0000313" key="2">
    <source>
        <dbReference type="EMBL" id="KEY19722.1"/>
    </source>
</evidence>
<sequence length="108" mass="11155">MKKFYFVSALALSATFLSAQVLESDNFDALINVEVGTSTTFGAPGQGGIYTSGGANSDYLIVSIDAAHGKSFQMTTGNSALAGTSRQAVKPGLATAWESRTAGNDILQ</sequence>
<dbReference type="KEGG" id="cant:NCTC13489_00549"/>
<dbReference type="RefSeq" id="WP_034716056.1">
    <property type="nucleotide sequence ID" value="NZ_FOIX01000002.1"/>
</dbReference>
<keyword evidence="1" id="KW-0732">Signal</keyword>
<keyword evidence="4" id="KW-1185">Reference proteome</keyword>
<reference evidence="3 5" key="2">
    <citation type="submission" date="2018-12" db="EMBL/GenBank/DDBJ databases">
        <authorList>
            <consortium name="Pathogen Informatics"/>
        </authorList>
    </citation>
    <scope>NUCLEOTIDE SEQUENCE [LARGE SCALE GENOMIC DNA]</scope>
    <source>
        <strain evidence="3 5">NCTC13489</strain>
    </source>
</reference>
<dbReference type="Proteomes" id="UP000270036">
    <property type="component" value="Chromosome"/>
</dbReference>
<reference evidence="2 4" key="1">
    <citation type="submission" date="2014-07" db="EMBL/GenBank/DDBJ databases">
        <authorList>
            <person name="Pisani N.G."/>
            <person name="Newman J.D."/>
        </authorList>
    </citation>
    <scope>NUCLEOTIDE SEQUENCE [LARGE SCALE GENOMIC DNA]</scope>
    <source>
        <strain evidence="2 4">LMG 24720</strain>
    </source>
</reference>
<name>A0A448NNL3_9FLAO</name>
<feature type="chain" id="PRO_5019334433" evidence="1">
    <location>
        <begin position="20"/>
        <end position="108"/>
    </location>
</feature>
<dbReference type="OrthoDB" id="1288696at2"/>
<evidence type="ECO:0000313" key="3">
    <source>
        <dbReference type="EMBL" id="VEH96648.1"/>
    </source>
</evidence>
<evidence type="ECO:0000313" key="5">
    <source>
        <dbReference type="Proteomes" id="UP000270036"/>
    </source>
</evidence>
<accession>A0A448NNL3</accession>
<organism evidence="3 5">
    <name type="scientific">Kaistella antarctica</name>
    <dbReference type="NCBI Taxonomy" id="266748"/>
    <lineage>
        <taxon>Bacteria</taxon>
        <taxon>Pseudomonadati</taxon>
        <taxon>Bacteroidota</taxon>
        <taxon>Flavobacteriia</taxon>
        <taxon>Flavobacteriales</taxon>
        <taxon>Weeksellaceae</taxon>
        <taxon>Chryseobacterium group</taxon>
        <taxon>Kaistella</taxon>
    </lineage>
</organism>